<feature type="domain" description="Peptidase M48" evidence="7">
    <location>
        <begin position="90"/>
        <end position="256"/>
    </location>
</feature>
<dbReference type="InterPro" id="IPR001915">
    <property type="entry name" value="Peptidase_M48"/>
</dbReference>
<evidence type="ECO:0000256" key="3">
    <source>
        <dbReference type="ARBA" id="ARBA00022801"/>
    </source>
</evidence>
<evidence type="ECO:0000313" key="8">
    <source>
        <dbReference type="EMBL" id="AOP35480.1"/>
    </source>
</evidence>
<dbReference type="CDD" id="cd07324">
    <property type="entry name" value="M48C_Oma1-like"/>
    <property type="match status" value="1"/>
</dbReference>
<keyword evidence="1 6" id="KW-0645">Protease</keyword>
<dbReference type="GO" id="GO:0051603">
    <property type="term" value="P:proteolysis involved in protein catabolic process"/>
    <property type="evidence" value="ECO:0007669"/>
    <property type="project" value="TreeGrafter"/>
</dbReference>
<dbReference type="Gene3D" id="3.30.2010.10">
    <property type="entry name" value="Metalloproteases ('zincins'), catalytic domain"/>
    <property type="match status" value="1"/>
</dbReference>
<dbReference type="Pfam" id="PF01435">
    <property type="entry name" value="Peptidase_M48"/>
    <property type="match status" value="1"/>
</dbReference>
<dbReference type="GO" id="GO:0046872">
    <property type="term" value="F:metal ion binding"/>
    <property type="evidence" value="ECO:0007669"/>
    <property type="project" value="UniProtKB-KW"/>
</dbReference>
<comment type="cofactor">
    <cofactor evidence="6">
        <name>Zn(2+)</name>
        <dbReference type="ChEBI" id="CHEBI:29105"/>
    </cofactor>
    <text evidence="6">Binds 1 zinc ion per subunit.</text>
</comment>
<reference evidence="8 9" key="1">
    <citation type="submission" date="2016-04" db="EMBL/GenBank/DDBJ databases">
        <title>Complete genome seqeunce of Leptospira alstonii serovar Room22.</title>
        <authorList>
            <person name="Nally J.E."/>
            <person name="Bayles D.O."/>
            <person name="Hurley D."/>
            <person name="Fanning S."/>
            <person name="McMahon B.J."/>
            <person name="Arent Z."/>
        </authorList>
    </citation>
    <scope>NUCLEOTIDE SEQUENCE [LARGE SCALE GENOMIC DNA]</scope>
    <source>
        <strain evidence="8 9">GWTS #1</strain>
    </source>
</reference>
<keyword evidence="5 6" id="KW-0482">Metalloprotease</keyword>
<evidence type="ECO:0000256" key="2">
    <source>
        <dbReference type="ARBA" id="ARBA00022723"/>
    </source>
</evidence>
<dbReference type="AlphaFoldDB" id="A0A1D7V0W8"/>
<dbReference type="RefSeq" id="WP_069608683.1">
    <property type="nucleotide sequence ID" value="NZ_CP015217.1"/>
</dbReference>
<name>A0A1D7V0W8_9LEPT</name>
<evidence type="ECO:0000313" key="9">
    <source>
        <dbReference type="Proteomes" id="UP000094197"/>
    </source>
</evidence>
<evidence type="ECO:0000259" key="7">
    <source>
        <dbReference type="Pfam" id="PF01435"/>
    </source>
</evidence>
<dbReference type="PANTHER" id="PTHR22726">
    <property type="entry name" value="METALLOENDOPEPTIDASE OMA1"/>
    <property type="match status" value="1"/>
</dbReference>
<keyword evidence="3 6" id="KW-0378">Hydrolase</keyword>
<protein>
    <recommendedName>
        <fullName evidence="7">Peptidase M48 domain-containing protein</fullName>
    </recommendedName>
</protein>
<dbReference type="Proteomes" id="UP000094197">
    <property type="component" value="Chromosome 1"/>
</dbReference>
<dbReference type="GO" id="GO:0016020">
    <property type="term" value="C:membrane"/>
    <property type="evidence" value="ECO:0007669"/>
    <property type="project" value="TreeGrafter"/>
</dbReference>
<evidence type="ECO:0000256" key="4">
    <source>
        <dbReference type="ARBA" id="ARBA00022833"/>
    </source>
</evidence>
<dbReference type="KEGG" id="laj:A0128_17535"/>
<gene>
    <name evidence="8" type="ORF">A0128_17535</name>
</gene>
<evidence type="ECO:0000256" key="5">
    <source>
        <dbReference type="ARBA" id="ARBA00023049"/>
    </source>
</evidence>
<proteinExistence type="inferred from homology"/>
<dbReference type="EMBL" id="CP015217">
    <property type="protein sequence ID" value="AOP35480.1"/>
    <property type="molecule type" value="Genomic_DNA"/>
</dbReference>
<accession>A0A1D7V0W8</accession>
<keyword evidence="2" id="KW-0479">Metal-binding</keyword>
<dbReference type="OrthoDB" id="9810445at2"/>
<keyword evidence="4 6" id="KW-0862">Zinc</keyword>
<organism evidence="8 9">
    <name type="scientific">Leptospira tipperaryensis</name>
    <dbReference type="NCBI Taxonomy" id="2564040"/>
    <lineage>
        <taxon>Bacteria</taxon>
        <taxon>Pseudomonadati</taxon>
        <taxon>Spirochaetota</taxon>
        <taxon>Spirochaetia</taxon>
        <taxon>Leptospirales</taxon>
        <taxon>Leptospiraceae</taxon>
        <taxon>Leptospira</taxon>
    </lineage>
</organism>
<dbReference type="PANTHER" id="PTHR22726:SF1">
    <property type="entry name" value="METALLOENDOPEPTIDASE OMA1, MITOCHONDRIAL"/>
    <property type="match status" value="1"/>
</dbReference>
<dbReference type="InterPro" id="IPR051156">
    <property type="entry name" value="Mito/Outer_Membr_Metalloprot"/>
</dbReference>
<comment type="similarity">
    <text evidence="6">Belongs to the peptidase M48 family.</text>
</comment>
<evidence type="ECO:0000256" key="6">
    <source>
        <dbReference type="RuleBase" id="RU003983"/>
    </source>
</evidence>
<evidence type="ECO:0000256" key="1">
    <source>
        <dbReference type="ARBA" id="ARBA00022670"/>
    </source>
</evidence>
<keyword evidence="9" id="KW-1185">Reference proteome</keyword>
<dbReference type="GO" id="GO:0004222">
    <property type="term" value="F:metalloendopeptidase activity"/>
    <property type="evidence" value="ECO:0007669"/>
    <property type="project" value="InterPro"/>
</dbReference>
<sequence length="300" mass="34986">MKRLIFFIGILAFGGVLMVLLYREQIQTERTSTLAPFYQILGKPIRTMNRALTKVLSVDSLDEKEYGDAIRERFSELKNVGDKDYDYLNQLIVSLTIYKQKPFDYSVYIMEEESPNAFALPGGVIFVTRGLLTTLKSEHELISVLSHEIGHIEKSHCMDGIRFELLTKKIGTDTLGKLADFAFQVMTRHAYNKTQEDEADEYAFDLILNTTYDPNGVGLAFLRLEKYDPETGSKKAKLFSEYFQSHPHMDLRREKFSEKANLWWENHPEERKYKGVRNLKSRITFEKKDYEEEWTEGRKS</sequence>